<proteinExistence type="predicted"/>
<dbReference type="EMBL" id="PKJO01000003">
    <property type="protein sequence ID" value="PLA40610.1"/>
    <property type="molecule type" value="Genomic_DNA"/>
</dbReference>
<feature type="compositionally biased region" description="Basic and acidic residues" evidence="1">
    <location>
        <begin position="14"/>
        <end position="24"/>
    </location>
</feature>
<comment type="caution">
    <text evidence="2">The sequence shown here is derived from an EMBL/GenBank/DDBJ whole genome shotgun (WGS) entry which is preliminary data.</text>
</comment>
<dbReference type="PANTHER" id="PTHR35564">
    <property type="match status" value="1"/>
</dbReference>
<evidence type="ECO:0000256" key="1">
    <source>
        <dbReference type="SAM" id="MobiDB-lite"/>
    </source>
</evidence>
<dbReference type="Proteomes" id="UP000234767">
    <property type="component" value="Unassembled WGS sequence"/>
</dbReference>
<organism evidence="2 3">
    <name type="scientific">Neisseria sicca</name>
    <dbReference type="NCBI Taxonomy" id="490"/>
    <lineage>
        <taxon>Bacteria</taxon>
        <taxon>Pseudomonadati</taxon>
        <taxon>Pseudomonadota</taxon>
        <taxon>Betaproteobacteria</taxon>
        <taxon>Neisseriales</taxon>
        <taxon>Neisseriaceae</taxon>
        <taxon>Neisseria</taxon>
    </lineage>
</organism>
<protein>
    <submittedName>
        <fullName evidence="2">Type VI secretion system baseplate subunit TssG</fullName>
    </submittedName>
</protein>
<sequence>MERQQNNYHTVLETAHKSAKENNDRQTLPLWEIPRNKAQRESGSSEIFQEKLGEFIVRNAATMNFFQFCRVLETLAEGNGEKAVESTVRFRRVKSLSFPSGEIASVEYDAEADLPTVRTTFLGLYGVDAVLPDYFLNDIATHKDGSESLAAFLDIFNHRITTLFFQAWKKYRYPFLFQREGQDDLSRSLLHLIGQGMVNGKFMHPLLDSRILGLFSIFYQRTRTKGGIVSIVRYLLPFADVKVKEFQPQWVILEKDRKLGKAGLRLDGGSASLGGRIKDYSHLVRIEITPDTFDNAQLLLPKQQLHQKLLELLKLYLGRRFDASIYLNIKKQWIPKSRLEKKQILGINTGLGAMHQDKQIKIANYTYSN</sequence>
<dbReference type="InterPro" id="IPR010732">
    <property type="entry name" value="T6SS_TssG-like"/>
</dbReference>
<reference evidence="2 3" key="1">
    <citation type="submission" date="2017-12" db="EMBL/GenBank/DDBJ databases">
        <title>Phylogenetic diversity of female urinary microbiome.</title>
        <authorList>
            <person name="Thomas-White K."/>
            <person name="Wolfe A.J."/>
        </authorList>
    </citation>
    <scope>NUCLEOTIDE SEQUENCE [LARGE SCALE GENOMIC DNA]</scope>
    <source>
        <strain evidence="2 3">UMB0321</strain>
    </source>
</reference>
<accession>A0A2I1XDA4</accession>
<dbReference type="AlphaFoldDB" id="A0A2I1XDA4"/>
<evidence type="ECO:0000313" key="3">
    <source>
        <dbReference type="Proteomes" id="UP000234767"/>
    </source>
</evidence>
<evidence type="ECO:0000313" key="2">
    <source>
        <dbReference type="EMBL" id="PLA40610.1"/>
    </source>
</evidence>
<name>A0A2I1XDA4_NEISI</name>
<gene>
    <name evidence="2" type="ORF">CYK00_03255</name>
</gene>
<dbReference type="RefSeq" id="WP_101809944.1">
    <property type="nucleotide sequence ID" value="NZ_PKJO01000003.1"/>
</dbReference>
<dbReference type="PANTHER" id="PTHR35564:SF3">
    <property type="entry name" value="TYPE VI SECRETION SYSTEM BASEPLATE SUBUNIT TSSG"/>
    <property type="match status" value="1"/>
</dbReference>
<feature type="region of interest" description="Disordered" evidence="1">
    <location>
        <begin position="1"/>
        <end position="37"/>
    </location>
</feature>
<dbReference type="Pfam" id="PF06996">
    <property type="entry name" value="T6SS_TssG"/>
    <property type="match status" value="1"/>
</dbReference>
<dbReference type="NCBIfam" id="TIGR03347">
    <property type="entry name" value="VI_chp_1"/>
    <property type="match status" value="1"/>
</dbReference>